<dbReference type="RefSeq" id="WP_108961055.1">
    <property type="nucleotide sequence ID" value="NZ_BFAZ01000010.1"/>
</dbReference>
<comment type="caution">
    <text evidence="9">The sequence shown here is derived from an EMBL/GenBank/DDBJ whole genome shotgun (WGS) entry which is preliminary data.</text>
</comment>
<dbReference type="SMART" id="SM00387">
    <property type="entry name" value="HATPase_c"/>
    <property type="match status" value="1"/>
</dbReference>
<dbReference type="InterPro" id="IPR005467">
    <property type="entry name" value="His_kinase_dom"/>
</dbReference>
<dbReference type="EC" id="2.7.13.3" evidence="2"/>
<evidence type="ECO:0000313" key="10">
    <source>
        <dbReference type="Proteomes" id="UP000245206"/>
    </source>
</evidence>
<keyword evidence="4" id="KW-0808">Transferase</keyword>
<comment type="catalytic activity">
    <reaction evidence="1">
        <text>ATP + protein L-histidine = ADP + protein N-phospho-L-histidine.</text>
        <dbReference type="EC" id="2.7.13.3"/>
    </reaction>
</comment>
<dbReference type="Gene3D" id="1.10.287.130">
    <property type="match status" value="1"/>
</dbReference>
<evidence type="ECO:0000259" key="7">
    <source>
        <dbReference type="PROSITE" id="PS50109"/>
    </source>
</evidence>
<dbReference type="Gene3D" id="3.40.50.2300">
    <property type="match status" value="1"/>
</dbReference>
<dbReference type="PANTHER" id="PTHR43047">
    <property type="entry name" value="TWO-COMPONENT HISTIDINE PROTEIN KINASE"/>
    <property type="match status" value="1"/>
</dbReference>
<evidence type="ECO:0000259" key="8">
    <source>
        <dbReference type="PROSITE" id="PS50110"/>
    </source>
</evidence>
<dbReference type="InterPro" id="IPR004358">
    <property type="entry name" value="Sig_transdc_His_kin-like_C"/>
</dbReference>
<evidence type="ECO:0000313" key="9">
    <source>
        <dbReference type="EMBL" id="GBF44063.1"/>
    </source>
</evidence>
<proteinExistence type="predicted"/>
<dbReference type="SUPFAM" id="SSF52172">
    <property type="entry name" value="CheY-like"/>
    <property type="match status" value="1"/>
</dbReference>
<dbReference type="InterPro" id="IPR003594">
    <property type="entry name" value="HATPase_dom"/>
</dbReference>
<dbReference type="PRINTS" id="PR00344">
    <property type="entry name" value="BCTRLSENSOR"/>
</dbReference>
<dbReference type="PROSITE" id="PS50110">
    <property type="entry name" value="RESPONSE_REGULATORY"/>
    <property type="match status" value="1"/>
</dbReference>
<accession>A0A2P2DHE7</accession>
<dbReference type="OrthoDB" id="6192248at2"/>
<dbReference type="EMBL" id="BFAZ01000010">
    <property type="protein sequence ID" value="GBF44063.1"/>
    <property type="molecule type" value="Genomic_DNA"/>
</dbReference>
<dbReference type="SMART" id="SM00388">
    <property type="entry name" value="HisKA"/>
    <property type="match status" value="1"/>
</dbReference>
<dbReference type="Pfam" id="PF00072">
    <property type="entry name" value="Response_reg"/>
    <property type="match status" value="1"/>
</dbReference>
<dbReference type="PANTHER" id="PTHR43047:SF64">
    <property type="entry name" value="HISTIDINE KINASE CONTAINING CHEY-HOMOLOGOUS RECEIVER DOMAIN AND PAS DOMAIN-RELATED"/>
    <property type="match status" value="1"/>
</dbReference>
<reference evidence="10" key="1">
    <citation type="journal article" date="2019" name="Microbiol. Immunol.">
        <title>Molecular and phenotypic characterization of Leptospira johnsonii sp. nov., Leptospira ellinghausenii sp. nov. and Leptospira ryugenii sp. nov. isolated from soil and water in Japan.</title>
        <authorList>
            <person name="Masuzawa T."/>
            <person name="Saito M."/>
            <person name="Nakao R."/>
            <person name="Nikaido Y."/>
            <person name="Matsumoto M."/>
            <person name="Ogawa M."/>
            <person name="Yokoyama M."/>
            <person name="Hidaka Y."/>
            <person name="Tomita J."/>
            <person name="Sakakibara K."/>
            <person name="Suzuki K."/>
            <person name="Yasuda S."/>
            <person name="Sato H."/>
            <person name="Yamaguchi M."/>
            <person name="Yoshida S.I."/>
            <person name="Koizumi N."/>
            <person name="Kawamura Y."/>
        </authorList>
    </citation>
    <scope>NUCLEOTIDE SEQUENCE [LARGE SCALE GENOMIC DNA]</scope>
    <source>
        <strain evidence="10">E18</strain>
    </source>
</reference>
<dbReference type="Gene3D" id="3.30.565.10">
    <property type="entry name" value="Histidine kinase-like ATPase, C-terminal domain"/>
    <property type="match status" value="1"/>
</dbReference>
<organism evidence="9 10">
    <name type="scientific">Leptospira ellinghausenii</name>
    <dbReference type="NCBI Taxonomy" id="1917822"/>
    <lineage>
        <taxon>Bacteria</taxon>
        <taxon>Pseudomonadati</taxon>
        <taxon>Spirochaetota</taxon>
        <taxon>Spirochaetia</taxon>
        <taxon>Leptospirales</taxon>
        <taxon>Leptospiraceae</taxon>
        <taxon>Leptospira</taxon>
    </lineage>
</organism>
<dbReference type="SUPFAM" id="SSF55874">
    <property type="entry name" value="ATPase domain of HSP90 chaperone/DNA topoisomerase II/histidine kinase"/>
    <property type="match status" value="1"/>
</dbReference>
<protein>
    <recommendedName>
        <fullName evidence="2">histidine kinase</fullName>
        <ecNumber evidence="2">2.7.13.3</ecNumber>
    </recommendedName>
</protein>
<evidence type="ECO:0000256" key="3">
    <source>
        <dbReference type="ARBA" id="ARBA00022553"/>
    </source>
</evidence>
<dbReference type="GO" id="GO:0000155">
    <property type="term" value="F:phosphorelay sensor kinase activity"/>
    <property type="evidence" value="ECO:0007669"/>
    <property type="project" value="InterPro"/>
</dbReference>
<evidence type="ECO:0000256" key="5">
    <source>
        <dbReference type="ARBA" id="ARBA00022777"/>
    </source>
</evidence>
<dbReference type="InterPro" id="IPR029016">
    <property type="entry name" value="GAF-like_dom_sf"/>
</dbReference>
<dbReference type="InterPro" id="IPR011006">
    <property type="entry name" value="CheY-like_superfamily"/>
</dbReference>
<dbReference type="CDD" id="cd17546">
    <property type="entry name" value="REC_hyHK_CKI1_RcsC-like"/>
    <property type="match status" value="1"/>
</dbReference>
<dbReference type="Pfam" id="PF02518">
    <property type="entry name" value="HATPase_c"/>
    <property type="match status" value="1"/>
</dbReference>
<dbReference type="AlphaFoldDB" id="A0A2P2DHE7"/>
<feature type="domain" description="Histidine kinase" evidence="7">
    <location>
        <begin position="187"/>
        <end position="407"/>
    </location>
</feature>
<dbReference type="SMART" id="SM00448">
    <property type="entry name" value="REC"/>
    <property type="match status" value="1"/>
</dbReference>
<keyword evidence="3 6" id="KW-0597">Phosphoprotein</keyword>
<sequence>MQIAPLPKNEAARLSALKGLEILDTPEEEMFDEITKLASMICNVPISLVSLIDETRQWFKSHHGLKARETPRSLAFCSHAILGDELFVIPNAKSDNRFKNNPLVNGDPNVIFYAGIPLALDDQIKLGTLCVIDNKPRELNEEQLHMLRLLGKQTVRLLQMRKDRDKLEIEKRSAERANAAKRDFIAAISHDIRNPLNSLLGMSEMIREQPMSESILNYVDHIQNAGDVILNLVNDTIELSRLEENASVLNNEWFHLSQCLDVYHNFFKQETKRKKIEFQLKNEISETVYLLSDKRKLEKIIWNLTANAVKFTHHGSVDCHVYLETKADENANLIIEIRDTGPGISPEIKDRLFQKYNEFVPEGCEISGSGLGLSIVKLSLEEMNGEINVESKIGEGSTFKVKIPTVWKREELSSEQKNLTNQKDSYLPNFITRKKVLIADDNELNRKVLKNYLKPLPFDIVEANNGIETERILGSDQFDIAFLDIEMPGKHGTEIAKALSSEKTRPILFACTGLCMPEEKEHILNSGFEYFMPKPYLKEELYSHLAEIAKKHP</sequence>
<dbReference type="SUPFAM" id="SSF55781">
    <property type="entry name" value="GAF domain-like"/>
    <property type="match status" value="1"/>
</dbReference>
<dbReference type="InterPro" id="IPR036097">
    <property type="entry name" value="HisK_dim/P_sf"/>
</dbReference>
<feature type="domain" description="Response regulatory" evidence="8">
    <location>
        <begin position="435"/>
        <end position="549"/>
    </location>
</feature>
<evidence type="ECO:0000256" key="4">
    <source>
        <dbReference type="ARBA" id="ARBA00022679"/>
    </source>
</evidence>
<keyword evidence="5 9" id="KW-0418">Kinase</keyword>
<dbReference type="InterPro" id="IPR003018">
    <property type="entry name" value="GAF"/>
</dbReference>
<dbReference type="InterPro" id="IPR001789">
    <property type="entry name" value="Sig_transdc_resp-reg_receiver"/>
</dbReference>
<evidence type="ECO:0000256" key="6">
    <source>
        <dbReference type="PROSITE-ProRule" id="PRU00169"/>
    </source>
</evidence>
<dbReference type="Pfam" id="PF01590">
    <property type="entry name" value="GAF"/>
    <property type="match status" value="1"/>
</dbReference>
<dbReference type="Proteomes" id="UP000245206">
    <property type="component" value="Unassembled WGS sequence"/>
</dbReference>
<dbReference type="SUPFAM" id="SSF47384">
    <property type="entry name" value="Homodimeric domain of signal transducing histidine kinase"/>
    <property type="match status" value="1"/>
</dbReference>
<name>A0A2P2DHE7_9LEPT</name>
<dbReference type="InterPro" id="IPR036890">
    <property type="entry name" value="HATPase_C_sf"/>
</dbReference>
<feature type="modified residue" description="4-aspartylphosphate" evidence="6">
    <location>
        <position position="484"/>
    </location>
</feature>
<keyword evidence="10" id="KW-1185">Reference proteome</keyword>
<dbReference type="SMART" id="SM00065">
    <property type="entry name" value="GAF"/>
    <property type="match status" value="1"/>
</dbReference>
<dbReference type="Gene3D" id="3.30.450.40">
    <property type="match status" value="1"/>
</dbReference>
<dbReference type="InterPro" id="IPR003661">
    <property type="entry name" value="HisK_dim/P_dom"/>
</dbReference>
<evidence type="ECO:0000256" key="1">
    <source>
        <dbReference type="ARBA" id="ARBA00000085"/>
    </source>
</evidence>
<evidence type="ECO:0000256" key="2">
    <source>
        <dbReference type="ARBA" id="ARBA00012438"/>
    </source>
</evidence>
<dbReference type="Pfam" id="PF00512">
    <property type="entry name" value="HisKA"/>
    <property type="match status" value="1"/>
</dbReference>
<gene>
    <name evidence="9" type="ORF">LPTSP2_33660</name>
</gene>
<dbReference type="CDD" id="cd00082">
    <property type="entry name" value="HisKA"/>
    <property type="match status" value="1"/>
</dbReference>
<dbReference type="PROSITE" id="PS50109">
    <property type="entry name" value="HIS_KIN"/>
    <property type="match status" value="1"/>
</dbReference>